<sequence length="83" mass="9437">MVLVLAHFMTSMAKRIREVGFTFVVFLWFSTAANGLLSPKGINYEASNMKKNGSLFFLTMASIFQFKLNGNKKLLYMILMGFL</sequence>
<evidence type="ECO:0000313" key="1">
    <source>
        <dbReference type="EMBL" id="VFU63781.1"/>
    </source>
</evidence>
<organism evidence="1">
    <name type="scientific">Salix viminalis</name>
    <name type="common">Common osier</name>
    <name type="synonym">Basket willow</name>
    <dbReference type="NCBI Taxonomy" id="40686"/>
    <lineage>
        <taxon>Eukaryota</taxon>
        <taxon>Viridiplantae</taxon>
        <taxon>Streptophyta</taxon>
        <taxon>Embryophyta</taxon>
        <taxon>Tracheophyta</taxon>
        <taxon>Spermatophyta</taxon>
        <taxon>Magnoliopsida</taxon>
        <taxon>eudicotyledons</taxon>
        <taxon>Gunneridae</taxon>
        <taxon>Pentapetalae</taxon>
        <taxon>rosids</taxon>
        <taxon>fabids</taxon>
        <taxon>Malpighiales</taxon>
        <taxon>Salicaceae</taxon>
        <taxon>Saliceae</taxon>
        <taxon>Salix</taxon>
    </lineage>
</organism>
<gene>
    <name evidence="1" type="ORF">SVIM_LOCUS486463</name>
</gene>
<dbReference type="EMBL" id="CAADRP010002226">
    <property type="protein sequence ID" value="VFU63781.1"/>
    <property type="molecule type" value="Genomic_DNA"/>
</dbReference>
<proteinExistence type="predicted"/>
<accession>A0A6N2N9Q9</accession>
<name>A0A6N2N9Q9_SALVM</name>
<dbReference type="AlphaFoldDB" id="A0A6N2N9Q9"/>
<reference evidence="1" key="1">
    <citation type="submission" date="2019-03" db="EMBL/GenBank/DDBJ databases">
        <authorList>
            <person name="Mank J."/>
            <person name="Almeida P."/>
        </authorList>
    </citation>
    <scope>NUCLEOTIDE SEQUENCE</scope>
    <source>
        <strain evidence="1">78183</strain>
    </source>
</reference>
<protein>
    <submittedName>
        <fullName evidence="1">Uncharacterized protein</fullName>
    </submittedName>
</protein>